<dbReference type="InterPro" id="IPR010982">
    <property type="entry name" value="Lambda_DNA-bd_dom_sf"/>
</dbReference>
<dbReference type="PANTHER" id="PTHR46797">
    <property type="entry name" value="HTH-TYPE TRANSCRIPTIONAL REGULATOR"/>
    <property type="match status" value="1"/>
</dbReference>
<dbReference type="PANTHER" id="PTHR46797:SF23">
    <property type="entry name" value="HTH-TYPE TRANSCRIPTIONAL REGULATOR SUTR"/>
    <property type="match status" value="1"/>
</dbReference>
<feature type="domain" description="HTH cro/C1-type" evidence="4">
    <location>
        <begin position="13"/>
        <end position="67"/>
    </location>
</feature>
<dbReference type="EMBL" id="PPTU01000011">
    <property type="protein sequence ID" value="RDB69985.1"/>
    <property type="molecule type" value="Genomic_DNA"/>
</dbReference>
<reference evidence="5 8" key="2">
    <citation type="submission" date="2019-11" db="EMBL/GenBank/DDBJ databases">
        <title>Whole genome shotgun sequencing (WGS) data from Adlercreutzia equolifaciens ResAG-91, Eggerthella lenta MRI-F36, MRI-F37, MRI-F40, ResAG-49, ResAG-88, ResAG-121, ResAG-145, and Gordonibacter sp. ResAG-5, ResAG-26, ResAG-43, ResAG-50, ResAG-59.</title>
        <authorList>
            <person name="Stoll D.A."/>
            <person name="Danylec N."/>
            <person name="Franz C.M.A.P."/>
            <person name="Huch M."/>
        </authorList>
    </citation>
    <scope>NUCLEOTIDE SEQUENCE [LARGE SCALE GENOMIC DNA]</scope>
    <source>
        <strain evidence="5 8">ResAG-88</strain>
    </source>
</reference>
<sequence length="71" mass="7778">MTRATRILLGQRVRALREESNLTQEQLALMTGVGRSYLAKVEAGNRNATIDFMEKVALGLGVTLGQLFEGL</sequence>
<dbReference type="EMBL" id="WPOM01000007">
    <property type="protein sequence ID" value="MVN32503.1"/>
    <property type="molecule type" value="Genomic_DNA"/>
</dbReference>
<dbReference type="InterPro" id="IPR050807">
    <property type="entry name" value="TransReg_Diox_bact_type"/>
</dbReference>
<dbReference type="Pfam" id="PF01381">
    <property type="entry name" value="HTH_3"/>
    <property type="match status" value="1"/>
</dbReference>
<evidence type="ECO:0000256" key="3">
    <source>
        <dbReference type="ARBA" id="ARBA00023163"/>
    </source>
</evidence>
<evidence type="ECO:0000313" key="6">
    <source>
        <dbReference type="EMBL" id="RDB69985.1"/>
    </source>
</evidence>
<dbReference type="GeneID" id="69511890"/>
<keyword evidence="2" id="KW-0238">DNA-binding</keyword>
<evidence type="ECO:0000313" key="5">
    <source>
        <dbReference type="EMBL" id="MVN32503.1"/>
    </source>
</evidence>
<dbReference type="GO" id="GO:0003700">
    <property type="term" value="F:DNA-binding transcription factor activity"/>
    <property type="evidence" value="ECO:0007669"/>
    <property type="project" value="TreeGrafter"/>
</dbReference>
<evidence type="ECO:0000313" key="7">
    <source>
        <dbReference type="Proteomes" id="UP000253970"/>
    </source>
</evidence>
<reference evidence="6 7" key="1">
    <citation type="journal article" date="2018" name="Elife">
        <title>Discovery and characterization of a prevalent human gut bacterial enzyme sufficient for the inactivation of a family of plant toxins.</title>
        <authorList>
            <person name="Koppel N."/>
            <person name="Bisanz J.E."/>
            <person name="Pandelia M.E."/>
            <person name="Turnbaugh P.J."/>
            <person name="Balskus E.P."/>
        </authorList>
    </citation>
    <scope>NUCLEOTIDE SEQUENCE [LARGE SCALE GENOMIC DNA]</scope>
    <source>
        <strain evidence="6 7">W1 BHI 6</strain>
    </source>
</reference>
<comment type="caution">
    <text evidence="6">The sequence shown here is derived from an EMBL/GenBank/DDBJ whole genome shotgun (WGS) entry which is preliminary data.</text>
</comment>
<dbReference type="SMART" id="SM00530">
    <property type="entry name" value="HTH_XRE"/>
    <property type="match status" value="1"/>
</dbReference>
<dbReference type="PROSITE" id="PS50943">
    <property type="entry name" value="HTH_CROC1"/>
    <property type="match status" value="1"/>
</dbReference>
<dbReference type="Proteomes" id="UP000436429">
    <property type="component" value="Unassembled WGS sequence"/>
</dbReference>
<evidence type="ECO:0000313" key="8">
    <source>
        <dbReference type="Proteomes" id="UP000436429"/>
    </source>
</evidence>
<dbReference type="AlphaFoldDB" id="A0A369MHA0"/>
<protein>
    <submittedName>
        <fullName evidence="5">Helix-turn-helix domain-containing protein</fullName>
    </submittedName>
    <submittedName>
        <fullName evidence="6">XRE family transcriptional regulator</fullName>
    </submittedName>
</protein>
<keyword evidence="1" id="KW-0805">Transcription regulation</keyword>
<dbReference type="RefSeq" id="WP_009306681.1">
    <property type="nucleotide sequence ID" value="NZ_AP025575.1"/>
</dbReference>
<gene>
    <name evidence="6" type="ORF">C1875_08335</name>
    <name evidence="5" type="ORF">GO726_04895</name>
</gene>
<dbReference type="InterPro" id="IPR001387">
    <property type="entry name" value="Cro/C1-type_HTH"/>
</dbReference>
<keyword evidence="3" id="KW-0804">Transcription</keyword>
<organism evidence="6 7">
    <name type="scientific">Eggerthella lenta</name>
    <name type="common">Eubacterium lentum</name>
    <dbReference type="NCBI Taxonomy" id="84112"/>
    <lineage>
        <taxon>Bacteria</taxon>
        <taxon>Bacillati</taxon>
        <taxon>Actinomycetota</taxon>
        <taxon>Coriobacteriia</taxon>
        <taxon>Eggerthellales</taxon>
        <taxon>Eggerthellaceae</taxon>
        <taxon>Eggerthella</taxon>
    </lineage>
</organism>
<proteinExistence type="predicted"/>
<dbReference type="GO" id="GO:0003677">
    <property type="term" value="F:DNA binding"/>
    <property type="evidence" value="ECO:0007669"/>
    <property type="project" value="UniProtKB-KW"/>
</dbReference>
<dbReference type="Gene3D" id="1.10.260.40">
    <property type="entry name" value="lambda repressor-like DNA-binding domains"/>
    <property type="match status" value="1"/>
</dbReference>
<dbReference type="CDD" id="cd00093">
    <property type="entry name" value="HTH_XRE"/>
    <property type="match status" value="1"/>
</dbReference>
<dbReference type="Proteomes" id="UP000253970">
    <property type="component" value="Unassembled WGS sequence"/>
</dbReference>
<name>A0A369MHA0_EGGLN</name>
<dbReference type="SUPFAM" id="SSF47413">
    <property type="entry name" value="lambda repressor-like DNA-binding domains"/>
    <property type="match status" value="1"/>
</dbReference>
<evidence type="ECO:0000256" key="2">
    <source>
        <dbReference type="ARBA" id="ARBA00023125"/>
    </source>
</evidence>
<accession>A0A369MHA0</accession>
<evidence type="ECO:0000259" key="4">
    <source>
        <dbReference type="PROSITE" id="PS50943"/>
    </source>
</evidence>
<dbReference type="GO" id="GO:0005829">
    <property type="term" value="C:cytosol"/>
    <property type="evidence" value="ECO:0007669"/>
    <property type="project" value="TreeGrafter"/>
</dbReference>
<evidence type="ECO:0000256" key="1">
    <source>
        <dbReference type="ARBA" id="ARBA00023015"/>
    </source>
</evidence>